<organism evidence="3 4">
    <name type="scientific">Intoshia linei</name>
    <dbReference type="NCBI Taxonomy" id="1819745"/>
    <lineage>
        <taxon>Eukaryota</taxon>
        <taxon>Metazoa</taxon>
        <taxon>Spiralia</taxon>
        <taxon>Lophotrochozoa</taxon>
        <taxon>Mesozoa</taxon>
        <taxon>Orthonectida</taxon>
        <taxon>Rhopaluridae</taxon>
        <taxon>Intoshia</taxon>
    </lineage>
</organism>
<feature type="region of interest" description="Disordered" evidence="1">
    <location>
        <begin position="235"/>
        <end position="282"/>
    </location>
</feature>
<comment type="caution">
    <text evidence="3">The sequence shown here is derived from an EMBL/GenBank/DDBJ whole genome shotgun (WGS) entry which is preliminary data.</text>
</comment>
<feature type="compositionally biased region" description="Basic and acidic residues" evidence="1">
    <location>
        <begin position="235"/>
        <end position="249"/>
    </location>
</feature>
<evidence type="ECO:0000256" key="1">
    <source>
        <dbReference type="SAM" id="MobiDB-lite"/>
    </source>
</evidence>
<sequence length="282" mass="32535">MDYLIQYCNLTTFYGVFIVVACVVLKMAYSYRPQETNEFLTIKKKPKTKKCTVKPIIVREEVEIVLKPEPVVELKSKTESVEMRLNQSNQEDVEFGDREWCITKTKIIDKTDKPEKKKDKVKKKSKIYNTLEDNKFKDLKIDDNMEAKPIKKSKTKKDKIKQMLLKKVAPTPVIIPVVLDPIIKSTKEKKDKIVEKKKKKPIKKNVATNAIVKKVDAVVEASFDNQAAVKLPIRKLDKKVDEKSDKHSSDSFVFVEESTSSFEQIGQPKKRKKKTKNALSDQ</sequence>
<feature type="compositionally biased region" description="Low complexity" evidence="1">
    <location>
        <begin position="250"/>
        <end position="263"/>
    </location>
</feature>
<evidence type="ECO:0000313" key="4">
    <source>
        <dbReference type="Proteomes" id="UP000078046"/>
    </source>
</evidence>
<name>A0A177BDS5_9BILA</name>
<evidence type="ECO:0000256" key="2">
    <source>
        <dbReference type="SAM" id="Phobius"/>
    </source>
</evidence>
<gene>
    <name evidence="3" type="ORF">A3Q56_00490</name>
</gene>
<evidence type="ECO:0000313" key="3">
    <source>
        <dbReference type="EMBL" id="OAF71741.1"/>
    </source>
</evidence>
<proteinExistence type="predicted"/>
<dbReference type="Proteomes" id="UP000078046">
    <property type="component" value="Unassembled WGS sequence"/>
</dbReference>
<keyword evidence="2" id="KW-1133">Transmembrane helix</keyword>
<keyword evidence="2" id="KW-0472">Membrane</keyword>
<dbReference type="EMBL" id="LWCA01000027">
    <property type="protein sequence ID" value="OAF71741.1"/>
    <property type="molecule type" value="Genomic_DNA"/>
</dbReference>
<keyword evidence="4" id="KW-1185">Reference proteome</keyword>
<accession>A0A177BDS5</accession>
<dbReference type="AlphaFoldDB" id="A0A177BDS5"/>
<protein>
    <submittedName>
        <fullName evidence="3">Uncharacterized protein</fullName>
    </submittedName>
</protein>
<keyword evidence="2" id="KW-0812">Transmembrane</keyword>
<feature type="transmembrane region" description="Helical" evidence="2">
    <location>
        <begin position="12"/>
        <end position="29"/>
    </location>
</feature>
<reference evidence="3 4" key="1">
    <citation type="submission" date="2016-04" db="EMBL/GenBank/DDBJ databases">
        <title>The genome of Intoshia linei affirms orthonectids as highly simplified spiralians.</title>
        <authorList>
            <person name="Mikhailov K.V."/>
            <person name="Slusarev G.S."/>
            <person name="Nikitin M.A."/>
            <person name="Logacheva M.D."/>
            <person name="Penin A."/>
            <person name="Aleoshin V."/>
            <person name="Panchin Y.V."/>
        </authorList>
    </citation>
    <scope>NUCLEOTIDE SEQUENCE [LARGE SCALE GENOMIC DNA]</scope>
    <source>
        <strain evidence="3">Intl2013</strain>
        <tissue evidence="3">Whole animal</tissue>
    </source>
</reference>